<sequence length="866" mass="95438">MPDAEVGQILTDLYTQTVASNRQLVSQAAAIQEAAYRPHYRPQHQMQPSPAHSSTPENPRTHDGHTPNAYFSSTTHNPTPQPSNYLPNTPSHDGLPSPDRGNTGSASGSAAGQAKRTRTRPTKSCERCRSKKLRCDREFPCGSCKKGGKSGSDCSYRDGWEPWDREEDVPAAKKAKASNSGAGMNGGGSMSVLEKMVRIGEAMGGPGHGPQSPSTGSTRLPDGRSQSALGATSYASSSTLGRIDIKGQRTRYVGPGDKMRVMDHFGESKKFITNGFNDPDMVGIMRELSKYQKALVPKQSKTVLTTFEREHLKTEMFRAVPEGWLYGALQTRLFHNWETIQRVLHIPTFSKECEEVAAAQTSGAPSIPSHLGDWVLPQIMVATTIVSHLDDPDFKNYTTGRITQDQITQNTRLAKGWLESLTGKANICIHTLQTRTLLLISQQVNLCSTQVLWMDSAALVRRAMSMGLHQDPEAYPEMSKLDKEMRRKLWTTLVELDMQFSLAAGMPAAVTSSNWNIKSLINVDDSELTAGMPDYPAGKSEYTWTTAMPQIALSASLKDRLNITNWLGGNLNVDQDAPALVSHANVLEKALRSLPQQYRGSTVGANINNKRIDRLFASIMLDMSIRRPLLALYRTVVFSQQSHRFPEARKGALRCSLAMLSHLDALDPAIADLSIVKSRDYLNLFHILYKNDIIQAALLVCHQIRSFDHAPPFGSTPTSNDAAYPEDSFPQTKHGLTRVVENTLHSLLTRLGDFGSDLKDILPLSVVLQSVRAEGTTEEMREVMQRGAERVLTACRRALPGIQAQQIPSGKKSSAPTAPGESWNSVVLQNGGMQSTNDFNAMSVDEFDFQNFDFGWGDWSMSQSWV</sequence>
<keyword evidence="4" id="KW-0238">DNA-binding</keyword>
<dbReference type="InterPro" id="IPR001138">
    <property type="entry name" value="Zn2Cys6_DnaBD"/>
</dbReference>
<dbReference type="PANTHER" id="PTHR31944:SF131">
    <property type="entry name" value="HEME-RESPONSIVE ZINC FINGER TRANSCRIPTION FACTOR HAP1"/>
    <property type="match status" value="1"/>
</dbReference>
<evidence type="ECO:0000256" key="2">
    <source>
        <dbReference type="ARBA" id="ARBA00022833"/>
    </source>
</evidence>
<keyword evidence="2" id="KW-0862">Zinc</keyword>
<keyword evidence="6" id="KW-0539">Nucleus</keyword>
<keyword evidence="1" id="KW-0479">Metal-binding</keyword>
<protein>
    <recommendedName>
        <fullName evidence="8">Zn(2)-C6 fungal-type domain-containing protein</fullName>
    </recommendedName>
</protein>
<gene>
    <name evidence="9" type="ORF">IFR04_006414</name>
</gene>
<dbReference type="GO" id="GO:0008270">
    <property type="term" value="F:zinc ion binding"/>
    <property type="evidence" value="ECO:0007669"/>
    <property type="project" value="InterPro"/>
</dbReference>
<evidence type="ECO:0000256" key="4">
    <source>
        <dbReference type="ARBA" id="ARBA00023125"/>
    </source>
</evidence>
<feature type="compositionally biased region" description="Polar residues" evidence="7">
    <location>
        <begin position="44"/>
        <end position="58"/>
    </location>
</feature>
<feature type="compositionally biased region" description="Polar residues" evidence="7">
    <location>
        <begin position="69"/>
        <end position="91"/>
    </location>
</feature>
<dbReference type="GO" id="GO:0006351">
    <property type="term" value="P:DNA-templated transcription"/>
    <property type="evidence" value="ECO:0007669"/>
    <property type="project" value="InterPro"/>
</dbReference>
<dbReference type="Pfam" id="PF00172">
    <property type="entry name" value="Zn_clus"/>
    <property type="match status" value="1"/>
</dbReference>
<dbReference type="InterPro" id="IPR051430">
    <property type="entry name" value="Fungal_TF_Env_Response"/>
</dbReference>
<dbReference type="GO" id="GO:0001228">
    <property type="term" value="F:DNA-binding transcription activator activity, RNA polymerase II-specific"/>
    <property type="evidence" value="ECO:0007669"/>
    <property type="project" value="TreeGrafter"/>
</dbReference>
<feature type="compositionally biased region" description="Polar residues" evidence="7">
    <location>
        <begin position="211"/>
        <end position="235"/>
    </location>
</feature>
<feature type="region of interest" description="Disordered" evidence="7">
    <location>
        <begin position="41"/>
        <end position="129"/>
    </location>
</feature>
<dbReference type="Proteomes" id="UP000664132">
    <property type="component" value="Unassembled WGS sequence"/>
</dbReference>
<dbReference type="CDD" id="cd12148">
    <property type="entry name" value="fungal_TF_MHR"/>
    <property type="match status" value="1"/>
</dbReference>
<name>A0A8H7WBD3_9HELO</name>
<evidence type="ECO:0000259" key="8">
    <source>
        <dbReference type="PROSITE" id="PS50048"/>
    </source>
</evidence>
<feature type="region of interest" description="Disordered" evidence="7">
    <location>
        <begin position="201"/>
        <end position="235"/>
    </location>
</feature>
<organism evidence="9 10">
    <name type="scientific">Cadophora malorum</name>
    <dbReference type="NCBI Taxonomy" id="108018"/>
    <lineage>
        <taxon>Eukaryota</taxon>
        <taxon>Fungi</taxon>
        <taxon>Dikarya</taxon>
        <taxon>Ascomycota</taxon>
        <taxon>Pezizomycotina</taxon>
        <taxon>Leotiomycetes</taxon>
        <taxon>Helotiales</taxon>
        <taxon>Ploettnerulaceae</taxon>
        <taxon>Cadophora</taxon>
    </lineage>
</organism>
<dbReference type="CDD" id="cd00067">
    <property type="entry name" value="GAL4"/>
    <property type="match status" value="1"/>
</dbReference>
<evidence type="ECO:0000256" key="6">
    <source>
        <dbReference type="ARBA" id="ARBA00023242"/>
    </source>
</evidence>
<dbReference type="InterPro" id="IPR007219">
    <property type="entry name" value="XnlR_reg_dom"/>
</dbReference>
<evidence type="ECO:0000313" key="9">
    <source>
        <dbReference type="EMBL" id="KAG4420494.1"/>
    </source>
</evidence>
<dbReference type="Pfam" id="PF04082">
    <property type="entry name" value="Fungal_trans"/>
    <property type="match status" value="1"/>
</dbReference>
<dbReference type="SMART" id="SM00066">
    <property type="entry name" value="GAL4"/>
    <property type="match status" value="1"/>
</dbReference>
<evidence type="ECO:0000256" key="3">
    <source>
        <dbReference type="ARBA" id="ARBA00023015"/>
    </source>
</evidence>
<dbReference type="GO" id="GO:0005634">
    <property type="term" value="C:nucleus"/>
    <property type="evidence" value="ECO:0007669"/>
    <property type="project" value="TreeGrafter"/>
</dbReference>
<dbReference type="SMART" id="SM00906">
    <property type="entry name" value="Fungal_trans"/>
    <property type="match status" value="1"/>
</dbReference>
<feature type="region of interest" description="Disordered" evidence="7">
    <location>
        <begin position="803"/>
        <end position="823"/>
    </location>
</feature>
<dbReference type="PROSITE" id="PS50048">
    <property type="entry name" value="ZN2_CY6_FUNGAL_2"/>
    <property type="match status" value="1"/>
</dbReference>
<dbReference type="GO" id="GO:0000978">
    <property type="term" value="F:RNA polymerase II cis-regulatory region sequence-specific DNA binding"/>
    <property type="evidence" value="ECO:0007669"/>
    <property type="project" value="TreeGrafter"/>
</dbReference>
<comment type="caution">
    <text evidence="9">The sequence shown here is derived from an EMBL/GenBank/DDBJ whole genome shotgun (WGS) entry which is preliminary data.</text>
</comment>
<evidence type="ECO:0000256" key="5">
    <source>
        <dbReference type="ARBA" id="ARBA00023163"/>
    </source>
</evidence>
<feature type="region of interest" description="Disordered" evidence="7">
    <location>
        <begin position="165"/>
        <end position="188"/>
    </location>
</feature>
<reference evidence="9" key="1">
    <citation type="submission" date="2021-02" db="EMBL/GenBank/DDBJ databases">
        <title>Genome sequence Cadophora malorum strain M34.</title>
        <authorList>
            <person name="Stefanovic E."/>
            <person name="Vu D."/>
            <person name="Scully C."/>
            <person name="Dijksterhuis J."/>
            <person name="Roader J."/>
            <person name="Houbraken J."/>
        </authorList>
    </citation>
    <scope>NUCLEOTIDE SEQUENCE</scope>
    <source>
        <strain evidence="9">M34</strain>
    </source>
</reference>
<proteinExistence type="predicted"/>
<dbReference type="Gene3D" id="4.10.240.10">
    <property type="entry name" value="Zn(2)-C6 fungal-type DNA-binding domain"/>
    <property type="match status" value="1"/>
</dbReference>
<evidence type="ECO:0000256" key="1">
    <source>
        <dbReference type="ARBA" id="ARBA00022723"/>
    </source>
</evidence>
<dbReference type="OrthoDB" id="5414787at2759"/>
<evidence type="ECO:0000313" key="10">
    <source>
        <dbReference type="Proteomes" id="UP000664132"/>
    </source>
</evidence>
<evidence type="ECO:0000256" key="7">
    <source>
        <dbReference type="SAM" id="MobiDB-lite"/>
    </source>
</evidence>
<accession>A0A8H7WBD3</accession>
<dbReference type="EMBL" id="JAFJYH010000083">
    <property type="protein sequence ID" value="KAG4420494.1"/>
    <property type="molecule type" value="Genomic_DNA"/>
</dbReference>
<keyword evidence="10" id="KW-1185">Reference proteome</keyword>
<keyword evidence="3" id="KW-0805">Transcription regulation</keyword>
<dbReference type="InterPro" id="IPR036864">
    <property type="entry name" value="Zn2-C6_fun-type_DNA-bd_sf"/>
</dbReference>
<dbReference type="PANTHER" id="PTHR31944">
    <property type="entry name" value="HEME-RESPONSIVE ZINC FINGER TRANSCRIPTION FACTOR HAP1"/>
    <property type="match status" value="1"/>
</dbReference>
<keyword evidence="5" id="KW-0804">Transcription</keyword>
<feature type="domain" description="Zn(2)-C6 fungal-type" evidence="8">
    <location>
        <begin position="124"/>
        <end position="156"/>
    </location>
</feature>
<dbReference type="SUPFAM" id="SSF57701">
    <property type="entry name" value="Zn2/Cys6 DNA-binding domain"/>
    <property type="match status" value="1"/>
</dbReference>
<dbReference type="AlphaFoldDB" id="A0A8H7WBD3"/>